<accession>A0ABW1DU88</accession>
<evidence type="ECO:0000313" key="4">
    <source>
        <dbReference type="EMBL" id="MFC5851865.1"/>
    </source>
</evidence>
<dbReference type="Pfam" id="PF08608">
    <property type="entry name" value="Wyosine_form"/>
    <property type="match status" value="1"/>
</dbReference>
<keyword evidence="5" id="KW-1185">Reference proteome</keyword>
<proteinExistence type="predicted"/>
<dbReference type="SUPFAM" id="SSF109854">
    <property type="entry name" value="DinB/YfiT-like putative metalloenzymes"/>
    <property type="match status" value="1"/>
</dbReference>
<feature type="domain" description="tRNA wybutosine-synthesis" evidence="2">
    <location>
        <begin position="185"/>
        <end position="234"/>
    </location>
</feature>
<dbReference type="InterPro" id="IPR017518">
    <property type="entry name" value="CHP03084"/>
</dbReference>
<dbReference type="Proteomes" id="UP001596180">
    <property type="component" value="Unassembled WGS sequence"/>
</dbReference>
<evidence type="ECO:0000256" key="1">
    <source>
        <dbReference type="SAM" id="MobiDB-lite"/>
    </source>
</evidence>
<evidence type="ECO:0000313" key="5">
    <source>
        <dbReference type="Proteomes" id="UP001596180"/>
    </source>
</evidence>
<comment type="caution">
    <text evidence="4">The sequence shown here is derived from an EMBL/GenBank/DDBJ whole genome shotgun (WGS) entry which is preliminary data.</text>
</comment>
<name>A0ABW1DU88_9ACTN</name>
<dbReference type="NCBIfam" id="TIGR03084">
    <property type="entry name" value="TIGR03084 family metal-binding protein"/>
    <property type="match status" value="1"/>
</dbReference>
<dbReference type="Pfam" id="PF11716">
    <property type="entry name" value="MDMPI_N"/>
    <property type="match status" value="1"/>
</dbReference>
<reference evidence="5" key="1">
    <citation type="journal article" date="2019" name="Int. J. Syst. Evol. Microbiol.">
        <title>The Global Catalogue of Microorganisms (GCM) 10K type strain sequencing project: providing services to taxonomists for standard genome sequencing and annotation.</title>
        <authorList>
            <consortium name="The Broad Institute Genomics Platform"/>
            <consortium name="The Broad Institute Genome Sequencing Center for Infectious Disease"/>
            <person name="Wu L."/>
            <person name="Ma J."/>
        </authorList>
    </citation>
    <scope>NUCLEOTIDE SEQUENCE [LARGE SCALE GENOMIC DNA]</scope>
    <source>
        <strain evidence="5">JCM 10411</strain>
    </source>
</reference>
<evidence type="ECO:0000259" key="2">
    <source>
        <dbReference type="Pfam" id="PF08608"/>
    </source>
</evidence>
<dbReference type="InterPro" id="IPR034660">
    <property type="entry name" value="DinB/YfiT-like"/>
</dbReference>
<dbReference type="NCBIfam" id="TIGR03083">
    <property type="entry name" value="maleylpyruvate isomerase family mycothiol-dependent enzyme"/>
    <property type="match status" value="1"/>
</dbReference>
<dbReference type="Gene3D" id="1.20.120.450">
    <property type="entry name" value="dinb family like domain"/>
    <property type="match status" value="1"/>
</dbReference>
<sequence length="271" mass="29163">MSDPLSVIDDLREESEEVDRLVAGLEPEEWGLATPAAGWSVAHQIAHLAWTDHSALLAVTDPEGFHRLVEQALAAPHTFVDEGAEEYARLAPAELLARWREGRAALEKGLRSAPPGMRFPWYGPPMSAASMATARLMETWAHGLDLADTIGVLRPPTDRLRHVAWLGVRTRDFAYGVQGLTPPDGPFRVELVAPGGELWGYGPVDAPQRVSGPALDFCLLVTQRAHRADLALTAEGPDADRWLDIAQAFAGPPGGGRPPKGEGEDGEGNTP</sequence>
<protein>
    <submittedName>
        <fullName evidence="4">TIGR03084 family metal-binding protein</fullName>
    </submittedName>
</protein>
<dbReference type="InterPro" id="IPR013917">
    <property type="entry name" value="tRNA_wybutosine-synth"/>
</dbReference>
<gene>
    <name evidence="4" type="ORF">ACFPZI_08495</name>
</gene>
<dbReference type="EMBL" id="JBHSOA010000014">
    <property type="protein sequence ID" value="MFC5851865.1"/>
    <property type="molecule type" value="Genomic_DNA"/>
</dbReference>
<dbReference type="InterPro" id="IPR024344">
    <property type="entry name" value="MDMPI_metal-binding"/>
</dbReference>
<dbReference type="RefSeq" id="WP_381360332.1">
    <property type="nucleotide sequence ID" value="NZ_JBHSOA010000014.1"/>
</dbReference>
<feature type="region of interest" description="Disordered" evidence="1">
    <location>
        <begin position="248"/>
        <end position="271"/>
    </location>
</feature>
<dbReference type="InterPro" id="IPR017517">
    <property type="entry name" value="Maleyloyr_isom"/>
</dbReference>
<evidence type="ECO:0000259" key="3">
    <source>
        <dbReference type="Pfam" id="PF11716"/>
    </source>
</evidence>
<organism evidence="4 5">
    <name type="scientific">Streptomyces chlorus</name>
    <dbReference type="NCBI Taxonomy" id="887452"/>
    <lineage>
        <taxon>Bacteria</taxon>
        <taxon>Bacillati</taxon>
        <taxon>Actinomycetota</taxon>
        <taxon>Actinomycetes</taxon>
        <taxon>Kitasatosporales</taxon>
        <taxon>Streptomycetaceae</taxon>
        <taxon>Streptomyces</taxon>
    </lineage>
</organism>
<feature type="domain" description="Mycothiol-dependent maleylpyruvate isomerase metal-binding" evidence="3">
    <location>
        <begin position="11"/>
        <end position="147"/>
    </location>
</feature>